<sequence>MHKITITVDDAKPDDLLGLKEAYAMVTEGAGRVVRVDVQEIVPEQLRMEGG</sequence>
<evidence type="ECO:0000313" key="1">
    <source>
        <dbReference type="EMBL" id="SBV94251.1"/>
    </source>
</evidence>
<accession>A0A212J468</accession>
<dbReference type="EMBL" id="FLUN01000001">
    <property type="protein sequence ID" value="SBV94251.1"/>
    <property type="molecule type" value="Genomic_DNA"/>
</dbReference>
<gene>
    <name evidence="1" type="ORF">KL86CLO1_10488</name>
</gene>
<organism evidence="1">
    <name type="scientific">uncultured Eubacteriales bacterium</name>
    <dbReference type="NCBI Taxonomy" id="172733"/>
    <lineage>
        <taxon>Bacteria</taxon>
        <taxon>Bacillati</taxon>
        <taxon>Bacillota</taxon>
        <taxon>Clostridia</taxon>
        <taxon>Eubacteriales</taxon>
        <taxon>environmental samples</taxon>
    </lineage>
</organism>
<proteinExistence type="predicted"/>
<reference evidence="1" key="1">
    <citation type="submission" date="2016-04" db="EMBL/GenBank/DDBJ databases">
        <authorList>
            <person name="Evans L.H."/>
            <person name="Alamgir A."/>
            <person name="Owens N."/>
            <person name="Weber N.D."/>
            <person name="Virtaneva K."/>
            <person name="Barbian K."/>
            <person name="Babar A."/>
            <person name="Rosenke K."/>
        </authorList>
    </citation>
    <scope>NUCLEOTIDE SEQUENCE</scope>
    <source>
        <strain evidence="1">86</strain>
    </source>
</reference>
<name>A0A212J468_9FIRM</name>
<dbReference type="AlphaFoldDB" id="A0A212J468"/>
<protein>
    <submittedName>
        <fullName evidence="1">Uncharacterized protein</fullName>
    </submittedName>
</protein>